<evidence type="ECO:0000256" key="1">
    <source>
        <dbReference type="SAM" id="MobiDB-lite"/>
    </source>
</evidence>
<organism evidence="2 3">
    <name type="scientific">Lentzea guizhouensis</name>
    <dbReference type="NCBI Taxonomy" id="1586287"/>
    <lineage>
        <taxon>Bacteria</taxon>
        <taxon>Bacillati</taxon>
        <taxon>Actinomycetota</taxon>
        <taxon>Actinomycetes</taxon>
        <taxon>Pseudonocardiales</taxon>
        <taxon>Pseudonocardiaceae</taxon>
        <taxon>Lentzea</taxon>
    </lineage>
</organism>
<accession>A0A1B2HS90</accession>
<name>A0A1B2HS90_9PSEU</name>
<gene>
    <name evidence="2" type="ORF">BBK82_35925</name>
</gene>
<dbReference type="EMBL" id="CP016793">
    <property type="protein sequence ID" value="ANZ40594.1"/>
    <property type="molecule type" value="Genomic_DNA"/>
</dbReference>
<proteinExistence type="predicted"/>
<dbReference type="AlphaFoldDB" id="A0A1B2HS90"/>
<reference evidence="2 3" key="1">
    <citation type="submission" date="2016-07" db="EMBL/GenBank/DDBJ databases">
        <title>Complete genome sequence of the Lentzea guizhouensis DHS C013.</title>
        <authorList>
            <person name="Cao C."/>
        </authorList>
    </citation>
    <scope>NUCLEOTIDE SEQUENCE [LARGE SCALE GENOMIC DNA]</scope>
    <source>
        <strain evidence="2 3">DHS C013</strain>
    </source>
</reference>
<protein>
    <submittedName>
        <fullName evidence="2">Uncharacterized protein</fullName>
    </submittedName>
</protein>
<feature type="region of interest" description="Disordered" evidence="1">
    <location>
        <begin position="48"/>
        <end position="70"/>
    </location>
</feature>
<feature type="compositionally biased region" description="Low complexity" evidence="1">
    <location>
        <begin position="17"/>
        <end position="28"/>
    </location>
</feature>
<evidence type="ECO:0000313" key="3">
    <source>
        <dbReference type="Proteomes" id="UP000093053"/>
    </source>
</evidence>
<evidence type="ECO:0000313" key="2">
    <source>
        <dbReference type="EMBL" id="ANZ40594.1"/>
    </source>
</evidence>
<dbReference type="Proteomes" id="UP000093053">
    <property type="component" value="Chromosome"/>
</dbReference>
<feature type="region of interest" description="Disordered" evidence="1">
    <location>
        <begin position="1"/>
        <end position="28"/>
    </location>
</feature>
<dbReference type="KEGG" id="led:BBK82_35925"/>
<keyword evidence="3" id="KW-1185">Reference proteome</keyword>
<feature type="compositionally biased region" description="Polar residues" evidence="1">
    <location>
        <begin position="48"/>
        <end position="58"/>
    </location>
</feature>
<sequence>MAMASCWPSTSRPHTVARASSDSRPAAPWAMPKFACPPGVGMVVSGSRITHQPGNSMPPSWCGRVTRVTK</sequence>